<dbReference type="Pfam" id="PF01493">
    <property type="entry name" value="GXGXG"/>
    <property type="match status" value="1"/>
</dbReference>
<evidence type="ECO:0000256" key="9">
    <source>
        <dbReference type="ARBA" id="ARBA00022723"/>
    </source>
</evidence>
<dbReference type="CDD" id="cd00713">
    <property type="entry name" value="GltS"/>
    <property type="match status" value="1"/>
</dbReference>
<comment type="similarity">
    <text evidence="4">Belongs to the glutamate synthase family.</text>
</comment>
<dbReference type="CDD" id="cd02808">
    <property type="entry name" value="GltS_FMN"/>
    <property type="match status" value="1"/>
</dbReference>
<dbReference type="GO" id="GO:0019676">
    <property type="term" value="P:ammonia assimilation cycle"/>
    <property type="evidence" value="ECO:0007669"/>
    <property type="project" value="TreeGrafter"/>
</dbReference>
<dbReference type="InterPro" id="IPR006982">
    <property type="entry name" value="Glu_synth_centr_N"/>
</dbReference>
<organism evidence="23 24">
    <name type="scientific">Pedosphaera parvula (strain Ellin514)</name>
    <dbReference type="NCBI Taxonomy" id="320771"/>
    <lineage>
        <taxon>Bacteria</taxon>
        <taxon>Pseudomonadati</taxon>
        <taxon>Verrucomicrobiota</taxon>
        <taxon>Pedosphaerae</taxon>
        <taxon>Pedosphaerales</taxon>
        <taxon>Pedosphaeraceae</taxon>
        <taxon>Pedosphaera</taxon>
    </lineage>
</organism>
<dbReference type="PANTHER" id="PTHR11938:SF133">
    <property type="entry name" value="GLUTAMATE SYNTHASE (NADH)"/>
    <property type="match status" value="1"/>
</dbReference>
<dbReference type="InterPro" id="IPR002489">
    <property type="entry name" value="Glu_synth_asu_C"/>
</dbReference>
<keyword evidence="8" id="KW-0288">FMN</keyword>
<evidence type="ECO:0000256" key="3">
    <source>
        <dbReference type="ARBA" id="ARBA00001974"/>
    </source>
</evidence>
<protein>
    <recommendedName>
        <fullName evidence="19">Glutamate synthase [NADPH] large chain</fullName>
        <ecNumber evidence="5">1.4.1.13</ecNumber>
    </recommendedName>
    <alternativeName>
        <fullName evidence="20">Glutamate synthase subunit alpha</fullName>
    </alternativeName>
</protein>
<dbReference type="Pfam" id="PF04898">
    <property type="entry name" value="Glu_syn_central"/>
    <property type="match status" value="1"/>
</dbReference>
<evidence type="ECO:0000256" key="15">
    <source>
        <dbReference type="ARBA" id="ARBA00023164"/>
    </source>
</evidence>
<reference evidence="23 24" key="1">
    <citation type="journal article" date="2011" name="J. Bacteriol.">
        <title>Genome sequence of 'Pedosphaera parvula' Ellin514, an aerobic Verrucomicrobial isolate from pasture soil.</title>
        <authorList>
            <person name="Kant R."/>
            <person name="van Passel M.W."/>
            <person name="Sangwan P."/>
            <person name="Palva A."/>
            <person name="Lucas S."/>
            <person name="Copeland A."/>
            <person name="Lapidus A."/>
            <person name="Glavina Del Rio T."/>
            <person name="Dalin E."/>
            <person name="Tice H."/>
            <person name="Bruce D."/>
            <person name="Goodwin L."/>
            <person name="Pitluck S."/>
            <person name="Chertkov O."/>
            <person name="Larimer F.W."/>
            <person name="Land M.L."/>
            <person name="Hauser L."/>
            <person name="Brettin T.S."/>
            <person name="Detter J.C."/>
            <person name="Han S."/>
            <person name="de Vos W.M."/>
            <person name="Janssen P.H."/>
            <person name="Smidt H."/>
        </authorList>
    </citation>
    <scope>NUCLEOTIDE SEQUENCE [LARGE SCALE GENOMIC DNA]</scope>
    <source>
        <strain evidence="23 24">Ellin514</strain>
    </source>
</reference>
<evidence type="ECO:0000256" key="1">
    <source>
        <dbReference type="ARBA" id="ARBA00001917"/>
    </source>
</evidence>
<feature type="region of interest" description="Disordered" evidence="21">
    <location>
        <begin position="1489"/>
        <end position="1517"/>
    </location>
</feature>
<evidence type="ECO:0000313" key="23">
    <source>
        <dbReference type="EMBL" id="EEF61321.1"/>
    </source>
</evidence>
<dbReference type="GO" id="GO:0004355">
    <property type="term" value="F:glutamate synthase (NADPH) activity"/>
    <property type="evidence" value="ECO:0007669"/>
    <property type="project" value="UniProtKB-EC"/>
</dbReference>
<evidence type="ECO:0000256" key="20">
    <source>
        <dbReference type="ARBA" id="ARBA00079921"/>
    </source>
</evidence>
<keyword evidence="14" id="KW-0411">Iron-sulfur</keyword>
<comment type="cofactor">
    <cofactor evidence="3">
        <name>FAD</name>
        <dbReference type="ChEBI" id="CHEBI:57692"/>
    </cofactor>
</comment>
<keyword evidence="16" id="KW-0003">3Fe-4S</keyword>
<dbReference type="SUPFAM" id="SSF69336">
    <property type="entry name" value="Alpha subunit of glutamate synthase, C-terminal domain"/>
    <property type="match status" value="1"/>
</dbReference>
<evidence type="ECO:0000256" key="21">
    <source>
        <dbReference type="SAM" id="MobiDB-lite"/>
    </source>
</evidence>
<dbReference type="Pfam" id="PF00310">
    <property type="entry name" value="GATase_2"/>
    <property type="match status" value="1"/>
</dbReference>
<dbReference type="Pfam" id="PF01645">
    <property type="entry name" value="Glu_synthase"/>
    <property type="match status" value="1"/>
</dbReference>
<dbReference type="Proteomes" id="UP000003688">
    <property type="component" value="Unassembled WGS sequence"/>
</dbReference>
<evidence type="ECO:0000256" key="19">
    <source>
        <dbReference type="ARBA" id="ARBA00072108"/>
    </source>
</evidence>
<keyword evidence="24" id="KW-1185">Reference proteome</keyword>
<dbReference type="NCBIfam" id="NF008730">
    <property type="entry name" value="PRK11750.1"/>
    <property type="match status" value="1"/>
</dbReference>
<evidence type="ECO:0000256" key="18">
    <source>
        <dbReference type="ARBA" id="ARBA00048151"/>
    </source>
</evidence>
<dbReference type="Gene3D" id="2.160.20.60">
    <property type="entry name" value="Glutamate synthase, alpha subunit, C-terminal domain"/>
    <property type="match status" value="1"/>
</dbReference>
<evidence type="ECO:0000256" key="14">
    <source>
        <dbReference type="ARBA" id="ARBA00023014"/>
    </source>
</evidence>
<feature type="compositionally biased region" description="Basic and acidic residues" evidence="21">
    <location>
        <begin position="1500"/>
        <end position="1511"/>
    </location>
</feature>
<dbReference type="EC" id="1.4.1.13" evidence="5"/>
<dbReference type="EMBL" id="ABOX02000010">
    <property type="protein sequence ID" value="EEF61321.1"/>
    <property type="molecule type" value="Genomic_DNA"/>
</dbReference>
<keyword evidence="15" id="KW-0314">Glutamate biosynthesis</keyword>
<evidence type="ECO:0000313" key="24">
    <source>
        <dbReference type="Proteomes" id="UP000003688"/>
    </source>
</evidence>
<evidence type="ECO:0000256" key="11">
    <source>
        <dbReference type="ARBA" id="ARBA00022962"/>
    </source>
</evidence>
<keyword evidence="13" id="KW-0408">Iron</keyword>
<sequence>MYPNLPNSLYNPKFEHDACGVGFVANIHGKREHRILEYAIQALCNLAHRGALDADAKTGDGAGVLTQLPREFFRREVEKLGGKLMNDADLAVGFIFMPRGNKYAISNSQRIVDEAVAQFGIHSFGWRLVPTNARCLGDKAKDTMPEVQQVLLGRTQGWSDAEYERRLFLARKVAEKRANEEKIEGFYIPSFSSRTIVYKGLFNAPQLQKFYPDLKDPLFTTALAIFHQRYSTNTFPNWQLAHPFRMLAHNGEINTLLGNKNWTRAREKELTSKVWKEQVDLLKPIIQPGGSDSAALDNALEVLELSGRDVLHSVMMLAPEAWEKMTDMKPDLKGFYRFHSCLNEPWDGPAAVVFSDGRFIGATLDRNGLRPARYKIYEDGLMVMGSEAGVVHLNEKDVVQKGRLGPGKIIAIDTKEGKLLDNDEVKAYVAGLKPYADWCKKNMLLLTEHAKPFEVNHNPVNILDLTLQQIVFGWDQEELREVLKPMATTANEPVGSMGDDTPLAVLSKKPRLLYDYFKQLFAQVTNPPIDSIREKIVMSLSTYIGPRKSWLEESPEHAKVLRVDSPFLLDYELKALENIPDPAFKSETVFCHFSAEQGASDFEAALQSICEKASLAVENGKAILVLSDRFTDAAKVPIPLLLAVGAVHHHLIREGKRMRISIVVESGAARDVHHFACLMGYGASAVNPYIAIDTIRQSVESGEYGDISLEKAIANFRTAIESGMLKIMSKMGISTIASYRGAQIFEAIGLSDEVVDRCFFGTTSQIGGISLAQIAEDALRRHQQAYGTPESAFLDDGGNYRVAKGGRGEFHAYNPQVVLTLHRFIKSGKREEFLKFMETVQKREPVAPRDLLRFKPGMPVPLEEVEPVDNIRSRFTTAGMSLGALSPEAHEALAIAMNSIGGKSNSGEGGEDSVRYSVRPNGDNPNSAIKQVASGRFGVTPEYLASATELEIKMAQGSKPGEGGQLPGHKVSPLIARLRHSVPGVPLISPPPHHDIYSIEDLAQLIYDLKQVNPRAKVCVKLVSESGVGTIAAGVAKAYADVVLISGHDGGTGASPLSSIKHAGGPFEFGVAEAHQTLMLNDLRSRIVLRTDGGMKTGRDIVMAAILGAEEFNFGTAALIAAGCAMFRVCHLNTCPVGVATQKEELRLKFRGKPENVVAFFNGVAQEVREILANLGFRSLNEIVGRTDLLERRPVEDFPEEIRAKVASLDLSKLLYQVDPSGTATRIHTRERNERFGDSSLDDKIMHAAKDALNGNGKVKLSYEVTNVHRNIGTRISGHIGFTVGDKGLEEGAIDITFKGSAGQSFGAFLAKGIRLRLVGEANDYVGKGMNGGEIIVRPSDKCKFVWSDNTILGNTIMYGATGGRLFAAGRAGERFCVRNSGGVAVVEGVGDHGCEYMTGGLVIVLGTTGRNFGAGMSGGRAYVYDPENIFPNRYNDAMIGIERLSDVEEIKRVQSLIYAHLENTESPRANEILKNWKGTVTRFWRVVPHPSEAKPSGRPVHEPAEEKTEPAPKGGF</sequence>
<dbReference type="SUPFAM" id="SSF51395">
    <property type="entry name" value="FMN-linked oxidoreductases"/>
    <property type="match status" value="1"/>
</dbReference>
<dbReference type="STRING" id="320771.Cflav_PD4342"/>
<comment type="catalytic activity">
    <reaction evidence="18">
        <text>2 L-glutamate + NADP(+) = L-glutamine + 2-oxoglutarate + NADPH + H(+)</text>
        <dbReference type="Rhea" id="RHEA:15501"/>
        <dbReference type="ChEBI" id="CHEBI:15378"/>
        <dbReference type="ChEBI" id="CHEBI:16810"/>
        <dbReference type="ChEBI" id="CHEBI:29985"/>
        <dbReference type="ChEBI" id="CHEBI:57783"/>
        <dbReference type="ChEBI" id="CHEBI:58349"/>
        <dbReference type="ChEBI" id="CHEBI:58359"/>
        <dbReference type="EC" id="1.4.1.13"/>
    </reaction>
</comment>
<dbReference type="RefSeq" id="WP_007414555.1">
    <property type="nucleotide sequence ID" value="NZ_ABOX02000010.1"/>
</dbReference>
<dbReference type="InterPro" id="IPR002932">
    <property type="entry name" value="Glu_synthdom"/>
</dbReference>
<comment type="cofactor">
    <cofactor evidence="2">
        <name>[3Fe-4S] cluster</name>
        <dbReference type="ChEBI" id="CHEBI:21137"/>
    </cofactor>
</comment>
<dbReference type="FunFam" id="3.60.20.10:FF:000001">
    <property type="entry name" value="Glutamate synthase, large subunit"/>
    <property type="match status" value="1"/>
</dbReference>
<dbReference type="OrthoDB" id="9758182at2"/>
<dbReference type="CDD" id="cd00982">
    <property type="entry name" value="gltB_C"/>
    <property type="match status" value="1"/>
</dbReference>
<keyword evidence="9" id="KW-0479">Metal-binding</keyword>
<gene>
    <name evidence="23" type="ORF">Cflav_PD4342</name>
</gene>
<evidence type="ECO:0000256" key="5">
    <source>
        <dbReference type="ARBA" id="ARBA00012079"/>
    </source>
</evidence>
<dbReference type="GO" id="GO:0006537">
    <property type="term" value="P:glutamate biosynthetic process"/>
    <property type="evidence" value="ECO:0007669"/>
    <property type="project" value="UniProtKB-KW"/>
</dbReference>
<keyword evidence="7" id="KW-0285">Flavoprotein</keyword>
<feature type="domain" description="Glutamine amidotransferase type-2" evidence="22">
    <location>
        <begin position="19"/>
        <end position="415"/>
    </location>
</feature>
<dbReference type="GO" id="GO:0051538">
    <property type="term" value="F:3 iron, 4 sulfur cluster binding"/>
    <property type="evidence" value="ECO:0007669"/>
    <property type="project" value="UniProtKB-KW"/>
</dbReference>
<evidence type="ECO:0000256" key="10">
    <source>
        <dbReference type="ARBA" id="ARBA00022827"/>
    </source>
</evidence>
<dbReference type="InterPro" id="IPR017932">
    <property type="entry name" value="GATase_2_dom"/>
</dbReference>
<dbReference type="FunFam" id="3.20.20.70:FF:000031">
    <property type="entry name" value="Glutamate synthase 1 [NADH]"/>
    <property type="match status" value="1"/>
</dbReference>
<dbReference type="InterPro" id="IPR029055">
    <property type="entry name" value="Ntn_hydrolases_N"/>
</dbReference>
<evidence type="ECO:0000256" key="12">
    <source>
        <dbReference type="ARBA" id="ARBA00023002"/>
    </source>
</evidence>
<name>B9XFF7_PEDPL</name>
<dbReference type="InterPro" id="IPR013785">
    <property type="entry name" value="Aldolase_TIM"/>
</dbReference>
<evidence type="ECO:0000256" key="17">
    <source>
        <dbReference type="ARBA" id="ARBA00037898"/>
    </source>
</evidence>
<keyword evidence="6" id="KW-0028">Amino-acid biosynthesis</keyword>
<dbReference type="InterPro" id="IPR036485">
    <property type="entry name" value="Glu_synth_asu_C_sf"/>
</dbReference>
<proteinExistence type="inferred from homology"/>
<dbReference type="PROSITE" id="PS51278">
    <property type="entry name" value="GATASE_TYPE_2"/>
    <property type="match status" value="1"/>
</dbReference>
<dbReference type="Gene3D" id="3.20.20.70">
    <property type="entry name" value="Aldolase class I"/>
    <property type="match status" value="2"/>
</dbReference>
<evidence type="ECO:0000256" key="13">
    <source>
        <dbReference type="ARBA" id="ARBA00023004"/>
    </source>
</evidence>
<comment type="pathway">
    <text evidence="17">Amino-acid biosynthesis; L-glutamate biosynthesis via GLT pathway; L-glutamate from 2-oxoglutarate and L-glutamine (NADP(+) route): step 1/1.</text>
</comment>
<keyword evidence="10" id="KW-0274">FAD</keyword>
<evidence type="ECO:0000256" key="4">
    <source>
        <dbReference type="ARBA" id="ARBA00009716"/>
    </source>
</evidence>
<dbReference type="FunFam" id="2.160.20.60:FF:000001">
    <property type="entry name" value="Glutamate synthase, large subunit"/>
    <property type="match status" value="1"/>
</dbReference>
<keyword evidence="11" id="KW-0315">Glutamine amidotransferase</keyword>
<evidence type="ECO:0000256" key="8">
    <source>
        <dbReference type="ARBA" id="ARBA00022643"/>
    </source>
</evidence>
<dbReference type="Gene3D" id="3.60.20.10">
    <property type="entry name" value="Glutamine Phosphoribosylpyrophosphate, subunit 1, domain 1"/>
    <property type="match status" value="1"/>
</dbReference>
<evidence type="ECO:0000256" key="2">
    <source>
        <dbReference type="ARBA" id="ARBA00001927"/>
    </source>
</evidence>
<evidence type="ECO:0000256" key="16">
    <source>
        <dbReference type="ARBA" id="ARBA00023291"/>
    </source>
</evidence>
<comment type="cofactor">
    <cofactor evidence="1">
        <name>FMN</name>
        <dbReference type="ChEBI" id="CHEBI:58210"/>
    </cofactor>
</comment>
<evidence type="ECO:0000256" key="7">
    <source>
        <dbReference type="ARBA" id="ARBA00022630"/>
    </source>
</evidence>
<dbReference type="GO" id="GO:0046872">
    <property type="term" value="F:metal ion binding"/>
    <property type="evidence" value="ECO:0007669"/>
    <property type="project" value="UniProtKB-KW"/>
</dbReference>
<evidence type="ECO:0000259" key="22">
    <source>
        <dbReference type="PROSITE" id="PS51278"/>
    </source>
</evidence>
<dbReference type="PANTHER" id="PTHR11938">
    <property type="entry name" value="FAD NADPH DEHYDROGENASE/OXIDOREDUCTASE"/>
    <property type="match status" value="1"/>
</dbReference>
<comment type="caution">
    <text evidence="23">The sequence shown here is derived from an EMBL/GenBank/DDBJ whole genome shotgun (WGS) entry which is preliminary data.</text>
</comment>
<accession>B9XFF7</accession>
<keyword evidence="12 23" id="KW-0560">Oxidoreductase</keyword>
<dbReference type="InterPro" id="IPR050711">
    <property type="entry name" value="ET-N_metabolism_enzyme"/>
</dbReference>
<evidence type="ECO:0000256" key="6">
    <source>
        <dbReference type="ARBA" id="ARBA00022605"/>
    </source>
</evidence>
<dbReference type="SUPFAM" id="SSF56235">
    <property type="entry name" value="N-terminal nucleophile aminohydrolases (Ntn hydrolases)"/>
    <property type="match status" value="1"/>
</dbReference>